<dbReference type="Proteomes" id="UP000183997">
    <property type="component" value="Unassembled WGS sequence"/>
</dbReference>
<keyword evidence="1" id="KW-0812">Transmembrane</keyword>
<evidence type="ECO:0000313" key="2">
    <source>
        <dbReference type="EMBL" id="SHK46987.1"/>
    </source>
</evidence>
<dbReference type="RefSeq" id="WP_072913691.1">
    <property type="nucleotide sequence ID" value="NZ_FRAR01000014.1"/>
</dbReference>
<dbReference type="EMBL" id="FRAR01000014">
    <property type="protein sequence ID" value="SHK46987.1"/>
    <property type="molecule type" value="Genomic_DNA"/>
</dbReference>
<feature type="transmembrane region" description="Helical" evidence="1">
    <location>
        <begin position="85"/>
        <end position="106"/>
    </location>
</feature>
<organism evidence="2 3">
    <name type="scientific">Desulforamulus aeronauticus DSM 10349</name>
    <dbReference type="NCBI Taxonomy" id="1121421"/>
    <lineage>
        <taxon>Bacteria</taxon>
        <taxon>Bacillati</taxon>
        <taxon>Bacillota</taxon>
        <taxon>Clostridia</taxon>
        <taxon>Eubacteriales</taxon>
        <taxon>Peptococcaceae</taxon>
        <taxon>Desulforamulus</taxon>
    </lineage>
</organism>
<feature type="transmembrane region" description="Helical" evidence="1">
    <location>
        <begin position="118"/>
        <end position="138"/>
    </location>
</feature>
<accession>A0A1M6SQR9</accession>
<dbReference type="AlphaFoldDB" id="A0A1M6SQR9"/>
<keyword evidence="3" id="KW-1185">Reference proteome</keyword>
<sequence length="160" mass="17698">MFCPNCKAEYREGFKECSVCQVALVSELPQEPALQNTYGIETRPHPSEYLNDLAEWNQNQYNPGYWVGGNIPPHVKLLNKAGSKVIGITALIGAVIILGVIVNSLMNADYKNPEGLLLVIPATLVGGFFVCILTWSGIQRVKESREGKRYNSKMAGRRNS</sequence>
<name>A0A1M6SQR9_9FIRM</name>
<protein>
    <submittedName>
        <fullName evidence="2">Uncharacterized protein</fullName>
    </submittedName>
</protein>
<gene>
    <name evidence="2" type="ORF">SAMN02745123_01962</name>
</gene>
<proteinExistence type="predicted"/>
<evidence type="ECO:0000256" key="1">
    <source>
        <dbReference type="SAM" id="Phobius"/>
    </source>
</evidence>
<keyword evidence="1" id="KW-0472">Membrane</keyword>
<reference evidence="3" key="1">
    <citation type="submission" date="2016-11" db="EMBL/GenBank/DDBJ databases">
        <authorList>
            <person name="Varghese N."/>
            <person name="Submissions S."/>
        </authorList>
    </citation>
    <scope>NUCLEOTIDE SEQUENCE [LARGE SCALE GENOMIC DNA]</scope>
    <source>
        <strain evidence="3">DSM 10349</strain>
    </source>
</reference>
<dbReference type="OrthoDB" id="1809933at2"/>
<keyword evidence="1" id="KW-1133">Transmembrane helix</keyword>
<evidence type="ECO:0000313" key="3">
    <source>
        <dbReference type="Proteomes" id="UP000183997"/>
    </source>
</evidence>